<protein>
    <submittedName>
        <fullName evidence="1">Uncharacterized protein</fullName>
    </submittedName>
</protein>
<sequence>MNLRRFLPHIALVIGAVLFSAGLQTLAFTPPSSAPPTGDAYAPLTTSDVGQTKAAGLHLKGANSIVADGNFVYNTGDGIPWWLTGYISGIGGNGPAIMLQKNVNSGGYQNRRGSLGWMDNGGTGAEVLTWVNGGNVGIGTTGPGAKLHVAGGGAILGTNGTSSNTRTLTILEDGDAQINFGSYPGQWSPALQIQDNTTSRYLWLSPLDNASGGNARLVTGGTNFDIMPGNVQAATFTTAGNVGIGTTNPTQKLDVAGYIKGQTGLCIGSDCRTAWPAVGGGAETDPTVPASVKDGTSWGEISGIPAGFADGVDNVGGGSFQIVSTGWTNRGAPNITALCPAGFILTGGNCEWEDSDYKYSTIHSSPNGNGWKCESTDGSRRARAHAFCHQ</sequence>
<proteinExistence type="predicted"/>
<reference evidence="2" key="1">
    <citation type="submission" date="2017-09" db="EMBL/GenBank/DDBJ databases">
        <title>Depth-based differentiation of microbial function through sediment-hosted aquifers and enrichment of novel symbionts in the deep terrestrial subsurface.</title>
        <authorList>
            <person name="Probst A.J."/>
            <person name="Ladd B."/>
            <person name="Jarett J.K."/>
            <person name="Geller-Mcgrath D.E."/>
            <person name="Sieber C.M.K."/>
            <person name="Emerson J.B."/>
            <person name="Anantharaman K."/>
            <person name="Thomas B.C."/>
            <person name="Malmstrom R."/>
            <person name="Stieglmeier M."/>
            <person name="Klingl A."/>
            <person name="Woyke T."/>
            <person name="Ryan C.M."/>
            <person name="Banfield J.F."/>
        </authorList>
    </citation>
    <scope>NUCLEOTIDE SEQUENCE [LARGE SCALE GENOMIC DNA]</scope>
</reference>
<accession>A0A2H0Z0T0</accession>
<name>A0A2H0Z0T0_9BACT</name>
<organism evidence="1 2">
    <name type="scientific">Candidatus Kaiserbacteria bacterium CG08_land_8_20_14_0_20_50_21</name>
    <dbReference type="NCBI Taxonomy" id="1974604"/>
    <lineage>
        <taxon>Bacteria</taxon>
        <taxon>Candidatus Kaiseribacteriota</taxon>
    </lineage>
</organism>
<evidence type="ECO:0000313" key="2">
    <source>
        <dbReference type="Proteomes" id="UP000228687"/>
    </source>
</evidence>
<evidence type="ECO:0000313" key="1">
    <source>
        <dbReference type="EMBL" id="PIS43603.1"/>
    </source>
</evidence>
<dbReference type="AlphaFoldDB" id="A0A2H0Z0T0"/>
<comment type="caution">
    <text evidence="1">The sequence shown here is derived from an EMBL/GenBank/DDBJ whole genome shotgun (WGS) entry which is preliminary data.</text>
</comment>
<gene>
    <name evidence="1" type="ORF">COT23_00405</name>
</gene>
<dbReference type="Proteomes" id="UP000228687">
    <property type="component" value="Unassembled WGS sequence"/>
</dbReference>
<dbReference type="EMBL" id="PEXT01000008">
    <property type="protein sequence ID" value="PIS43603.1"/>
    <property type="molecule type" value="Genomic_DNA"/>
</dbReference>